<dbReference type="Proteomes" id="UP000468735">
    <property type="component" value="Unassembled WGS sequence"/>
</dbReference>
<feature type="transmembrane region" description="Helical" evidence="10">
    <location>
        <begin position="103"/>
        <end position="121"/>
    </location>
</feature>
<accession>A0A6H9YXQ5</accession>
<keyword evidence="4" id="KW-0874">Quinone</keyword>
<evidence type="ECO:0000256" key="10">
    <source>
        <dbReference type="SAM" id="Phobius"/>
    </source>
</evidence>
<feature type="transmembrane region" description="Helical" evidence="10">
    <location>
        <begin position="155"/>
        <end position="178"/>
    </location>
</feature>
<dbReference type="CDD" id="cd12922">
    <property type="entry name" value="VKOR_5"/>
    <property type="match status" value="1"/>
</dbReference>
<evidence type="ECO:0000256" key="1">
    <source>
        <dbReference type="ARBA" id="ARBA00004141"/>
    </source>
</evidence>
<feature type="transmembrane region" description="Helical" evidence="10">
    <location>
        <begin position="199"/>
        <end position="219"/>
    </location>
</feature>
<evidence type="ECO:0000313" key="12">
    <source>
        <dbReference type="EMBL" id="KAB2352234.1"/>
    </source>
</evidence>
<keyword evidence="6" id="KW-0560">Oxidoreductase</keyword>
<feature type="transmembrane region" description="Helical" evidence="10">
    <location>
        <begin position="41"/>
        <end position="62"/>
    </location>
</feature>
<dbReference type="Gene3D" id="1.20.1440.130">
    <property type="entry name" value="VKOR domain"/>
    <property type="match status" value="1"/>
</dbReference>
<dbReference type="GO" id="GO:0016491">
    <property type="term" value="F:oxidoreductase activity"/>
    <property type="evidence" value="ECO:0007669"/>
    <property type="project" value="UniProtKB-KW"/>
</dbReference>
<evidence type="ECO:0000256" key="3">
    <source>
        <dbReference type="ARBA" id="ARBA00022692"/>
    </source>
</evidence>
<dbReference type="RefSeq" id="WP_151556850.1">
    <property type="nucleotide sequence ID" value="NZ_WBMT01000001.1"/>
</dbReference>
<dbReference type="SMART" id="SM00756">
    <property type="entry name" value="VKc"/>
    <property type="match status" value="1"/>
</dbReference>
<dbReference type="GO" id="GO:0016020">
    <property type="term" value="C:membrane"/>
    <property type="evidence" value="ECO:0007669"/>
    <property type="project" value="UniProtKB-SubCell"/>
</dbReference>
<keyword evidence="13" id="KW-1185">Reference proteome</keyword>
<keyword evidence="9" id="KW-0676">Redox-active center</keyword>
<organism evidence="12 13">
    <name type="scientific">Actinomadura rudentiformis</name>
    <dbReference type="NCBI Taxonomy" id="359158"/>
    <lineage>
        <taxon>Bacteria</taxon>
        <taxon>Bacillati</taxon>
        <taxon>Actinomycetota</taxon>
        <taxon>Actinomycetes</taxon>
        <taxon>Streptosporangiales</taxon>
        <taxon>Thermomonosporaceae</taxon>
        <taxon>Actinomadura</taxon>
    </lineage>
</organism>
<evidence type="ECO:0000256" key="9">
    <source>
        <dbReference type="ARBA" id="ARBA00023284"/>
    </source>
</evidence>
<evidence type="ECO:0000256" key="8">
    <source>
        <dbReference type="ARBA" id="ARBA00023157"/>
    </source>
</evidence>
<dbReference type="InterPro" id="IPR041714">
    <property type="entry name" value="VKOR_Actinobacteria"/>
</dbReference>
<dbReference type="InterPro" id="IPR038354">
    <property type="entry name" value="VKOR_sf"/>
</dbReference>
<feature type="transmembrane region" description="Helical" evidence="10">
    <location>
        <begin position="128"/>
        <end position="149"/>
    </location>
</feature>
<keyword evidence="7 10" id="KW-0472">Membrane</keyword>
<comment type="caution">
    <text evidence="12">The sequence shown here is derived from an EMBL/GenBank/DDBJ whole genome shotgun (WGS) entry which is preliminary data.</text>
</comment>
<dbReference type="GO" id="GO:0048038">
    <property type="term" value="F:quinone binding"/>
    <property type="evidence" value="ECO:0007669"/>
    <property type="project" value="UniProtKB-KW"/>
</dbReference>
<evidence type="ECO:0000259" key="11">
    <source>
        <dbReference type="SMART" id="SM00756"/>
    </source>
</evidence>
<dbReference type="InterPro" id="IPR012932">
    <property type="entry name" value="VKOR"/>
</dbReference>
<evidence type="ECO:0000256" key="7">
    <source>
        <dbReference type="ARBA" id="ARBA00023136"/>
    </source>
</evidence>
<comment type="subcellular location">
    <subcellularLocation>
        <location evidence="1">Membrane</location>
        <topology evidence="1">Multi-pass membrane protein</topology>
    </subcellularLocation>
</comment>
<evidence type="ECO:0000256" key="4">
    <source>
        <dbReference type="ARBA" id="ARBA00022719"/>
    </source>
</evidence>
<keyword evidence="8" id="KW-1015">Disulfide bond</keyword>
<dbReference type="AlphaFoldDB" id="A0A6H9YXQ5"/>
<keyword evidence="3 10" id="KW-0812">Transmembrane</keyword>
<feature type="domain" description="Vitamin K epoxide reductase" evidence="11">
    <location>
        <begin position="39"/>
        <end position="180"/>
    </location>
</feature>
<evidence type="ECO:0000256" key="2">
    <source>
        <dbReference type="ARBA" id="ARBA00006214"/>
    </source>
</evidence>
<keyword evidence="5 10" id="KW-1133">Transmembrane helix</keyword>
<name>A0A6H9YXQ5_9ACTN</name>
<reference evidence="12 13" key="1">
    <citation type="submission" date="2019-09" db="EMBL/GenBank/DDBJ databases">
        <title>Actinomadura physcomitrii sp. nov., a novel actinomycete isolated from moss [Physcomitrium sphaericum (Ludw) Fuernr].</title>
        <authorList>
            <person name="Zhuang X."/>
            <person name="Liu C."/>
        </authorList>
    </citation>
    <scope>NUCLEOTIDE SEQUENCE [LARGE SCALE GENOMIC DNA]</scope>
    <source>
        <strain evidence="12 13">HMC1</strain>
    </source>
</reference>
<gene>
    <name evidence="12" type="ORF">F8566_00535</name>
</gene>
<protein>
    <submittedName>
        <fullName evidence="12">Vitamin K epoxide reductase family protein</fullName>
    </submittedName>
</protein>
<dbReference type="OrthoDB" id="9783799at2"/>
<sequence length="230" mass="24900">MQHSPPEAAGAQDEESVAVRESIAASCTTGHGAFGGAFPRLLPGLLAGGGAIGLLSAFVLAVEKVALLKDPGYTPSCSINPVLSCGSVMTTPQAEAFGFPNPLLGIAGFAMVTTIGVILWTDAVLPRWFWWGLQAGTTFGVLFVHWLIFQSLYRIEALCPYCMAVWAVMIPIFLYTTLHNLTDDRSRMPPRLQHAARSVAGFHGVVLTAWYLTITALILERFWSYWTALV</sequence>
<dbReference type="EMBL" id="WBMT01000001">
    <property type="protein sequence ID" value="KAB2352234.1"/>
    <property type="molecule type" value="Genomic_DNA"/>
</dbReference>
<evidence type="ECO:0000313" key="13">
    <source>
        <dbReference type="Proteomes" id="UP000468735"/>
    </source>
</evidence>
<evidence type="ECO:0000256" key="5">
    <source>
        <dbReference type="ARBA" id="ARBA00022989"/>
    </source>
</evidence>
<comment type="similarity">
    <text evidence="2">Belongs to the VKOR family.</text>
</comment>
<dbReference type="Pfam" id="PF07884">
    <property type="entry name" value="VKOR"/>
    <property type="match status" value="1"/>
</dbReference>
<evidence type="ECO:0000256" key="6">
    <source>
        <dbReference type="ARBA" id="ARBA00023002"/>
    </source>
</evidence>
<proteinExistence type="inferred from homology"/>